<evidence type="ECO:0000256" key="3">
    <source>
        <dbReference type="RuleBase" id="RU000363"/>
    </source>
</evidence>
<dbReference type="CDD" id="cd05233">
    <property type="entry name" value="SDR_c"/>
    <property type="match status" value="1"/>
</dbReference>
<evidence type="ECO:0000259" key="4">
    <source>
        <dbReference type="SMART" id="SM00822"/>
    </source>
</evidence>
<dbReference type="InterPro" id="IPR036291">
    <property type="entry name" value="NAD(P)-bd_dom_sf"/>
</dbReference>
<name>A0ABY9KC28_9HYPH</name>
<organism evidence="5 6">
    <name type="scientific">Shinella oryzae</name>
    <dbReference type="NCBI Taxonomy" id="2871820"/>
    <lineage>
        <taxon>Bacteria</taxon>
        <taxon>Pseudomonadati</taxon>
        <taxon>Pseudomonadota</taxon>
        <taxon>Alphaproteobacteria</taxon>
        <taxon>Hyphomicrobiales</taxon>
        <taxon>Rhizobiaceae</taxon>
        <taxon>Shinella</taxon>
    </lineage>
</organism>
<protein>
    <submittedName>
        <fullName evidence="5">SDR family oxidoreductase</fullName>
        <ecNumber evidence="5">1.-.-.-</ecNumber>
    </submittedName>
</protein>
<geneLocation type="plasmid" evidence="5 6">
    <name>unnamed1</name>
</geneLocation>
<evidence type="ECO:0000256" key="1">
    <source>
        <dbReference type="ARBA" id="ARBA00006484"/>
    </source>
</evidence>
<gene>
    <name evidence="5" type="ORF">Q9315_24075</name>
</gene>
<keyword evidence="6" id="KW-1185">Reference proteome</keyword>
<dbReference type="EMBL" id="CP132315">
    <property type="protein sequence ID" value="WLS05234.1"/>
    <property type="molecule type" value="Genomic_DNA"/>
</dbReference>
<dbReference type="Proteomes" id="UP001225788">
    <property type="component" value="Plasmid unnamed1"/>
</dbReference>
<dbReference type="PANTHER" id="PTHR44196">
    <property type="entry name" value="DEHYDROGENASE/REDUCTASE SDR FAMILY MEMBER 7B"/>
    <property type="match status" value="1"/>
</dbReference>
<dbReference type="SMART" id="SM00822">
    <property type="entry name" value="PKS_KR"/>
    <property type="match status" value="1"/>
</dbReference>
<reference evidence="5 6" key="1">
    <citation type="submission" date="2023-08" db="EMBL/GenBank/DDBJ databases">
        <title>Pathogen: clinical or host-associated sample.</title>
        <authorList>
            <person name="Hergert J."/>
            <person name="Casey R."/>
            <person name="Wagner J."/>
            <person name="Young E.L."/>
            <person name="Oakeson K.F."/>
        </authorList>
    </citation>
    <scope>NUCLEOTIDE SEQUENCE [LARGE SCALE GENOMIC DNA]</scope>
    <source>
        <strain evidence="5 6">UPHL-collab-2</strain>
        <plasmid evidence="5 6">unnamed1</plasmid>
    </source>
</reference>
<dbReference type="PANTHER" id="PTHR44196:SF1">
    <property type="entry name" value="DEHYDROGENASE_REDUCTASE SDR FAMILY MEMBER 7B"/>
    <property type="match status" value="1"/>
</dbReference>
<dbReference type="PRINTS" id="PR00081">
    <property type="entry name" value="GDHRDH"/>
</dbReference>
<evidence type="ECO:0000313" key="6">
    <source>
        <dbReference type="Proteomes" id="UP001225788"/>
    </source>
</evidence>
<dbReference type="SUPFAM" id="SSF51735">
    <property type="entry name" value="NAD(P)-binding Rossmann-fold domains"/>
    <property type="match status" value="1"/>
</dbReference>
<feature type="domain" description="Ketoreductase" evidence="4">
    <location>
        <begin position="6"/>
        <end position="185"/>
    </location>
</feature>
<dbReference type="PROSITE" id="PS00061">
    <property type="entry name" value="ADH_SHORT"/>
    <property type="match status" value="1"/>
</dbReference>
<dbReference type="RefSeq" id="WP_306161698.1">
    <property type="nucleotide sequence ID" value="NZ_CP132315.1"/>
</dbReference>
<evidence type="ECO:0000256" key="2">
    <source>
        <dbReference type="ARBA" id="ARBA00023002"/>
    </source>
</evidence>
<dbReference type="EC" id="1.-.-.-" evidence="5"/>
<dbReference type="GO" id="GO:0016491">
    <property type="term" value="F:oxidoreductase activity"/>
    <property type="evidence" value="ECO:0007669"/>
    <property type="project" value="UniProtKB-KW"/>
</dbReference>
<accession>A0ABY9KC28</accession>
<dbReference type="Pfam" id="PF00106">
    <property type="entry name" value="adh_short"/>
    <property type="match status" value="1"/>
</dbReference>
<dbReference type="InterPro" id="IPR020904">
    <property type="entry name" value="Sc_DH/Rdtase_CS"/>
</dbReference>
<dbReference type="InterPro" id="IPR057326">
    <property type="entry name" value="KR_dom"/>
</dbReference>
<keyword evidence="2 5" id="KW-0560">Oxidoreductase</keyword>
<evidence type="ECO:0000313" key="5">
    <source>
        <dbReference type="EMBL" id="WLS05234.1"/>
    </source>
</evidence>
<sequence length="241" mass="25536">MNIEGSIIMITGASSGIGAATARAASQAGARLVLLARREERIAKYAGELGNALAMRCDVTDKDQVAVAIRRAEDTYGRVDALINNAGQGLEASIEDIEIDDFKDILALNLVAPLIMMQAVLPLMRAQGGGSIVNVSSGVTFYPRPHSGAYNSAKAGLNMLSSVARAELADQGIVVSTMLPFVTATEFNDALKAGSKTQEDEEDATFAHTPDRVADRILDLIRSGDEQADLVPRRFGGSLEE</sequence>
<keyword evidence="5" id="KW-0614">Plasmid</keyword>
<dbReference type="InterPro" id="IPR002347">
    <property type="entry name" value="SDR_fam"/>
</dbReference>
<dbReference type="PRINTS" id="PR00080">
    <property type="entry name" value="SDRFAMILY"/>
</dbReference>
<dbReference type="Gene3D" id="3.40.50.720">
    <property type="entry name" value="NAD(P)-binding Rossmann-like Domain"/>
    <property type="match status" value="1"/>
</dbReference>
<comment type="similarity">
    <text evidence="1 3">Belongs to the short-chain dehydrogenases/reductases (SDR) family.</text>
</comment>
<proteinExistence type="inferred from homology"/>